<evidence type="ECO:0000313" key="2">
    <source>
        <dbReference type="EMBL" id="WAQ88412.1"/>
    </source>
</evidence>
<gene>
    <name evidence="2" type="ORF">PtA15_9A539</name>
</gene>
<evidence type="ECO:0000256" key="1">
    <source>
        <dbReference type="SAM" id="MobiDB-lite"/>
    </source>
</evidence>
<feature type="region of interest" description="Disordered" evidence="1">
    <location>
        <begin position="438"/>
        <end position="685"/>
    </location>
</feature>
<feature type="compositionally biased region" description="Pro residues" evidence="1">
    <location>
        <begin position="449"/>
        <end position="461"/>
    </location>
</feature>
<feature type="region of interest" description="Disordered" evidence="1">
    <location>
        <begin position="716"/>
        <end position="754"/>
    </location>
</feature>
<feature type="compositionally biased region" description="Basic and acidic residues" evidence="1">
    <location>
        <begin position="566"/>
        <end position="577"/>
    </location>
</feature>
<reference evidence="2" key="1">
    <citation type="submission" date="2022-10" db="EMBL/GenBank/DDBJ databases">
        <title>Puccinia triticina Genome sequencing and assembly.</title>
        <authorList>
            <person name="Li C."/>
        </authorList>
    </citation>
    <scope>NUCLEOTIDE SEQUENCE</scope>
    <source>
        <strain evidence="2">Pt15</strain>
    </source>
</reference>
<name>A0ABY7CWP3_9BASI</name>
<evidence type="ECO:0008006" key="4">
    <source>
        <dbReference type="Google" id="ProtNLM"/>
    </source>
</evidence>
<dbReference type="GeneID" id="77813653"/>
<feature type="compositionally biased region" description="Polar residues" evidence="1">
    <location>
        <begin position="513"/>
        <end position="523"/>
    </location>
</feature>
<feature type="region of interest" description="Disordered" evidence="1">
    <location>
        <begin position="74"/>
        <end position="111"/>
    </location>
</feature>
<dbReference type="Proteomes" id="UP001164743">
    <property type="component" value="Chromosome 9A"/>
</dbReference>
<protein>
    <recommendedName>
        <fullName evidence="4">Zn(2)-C6 fungal-type domain-containing protein</fullName>
    </recommendedName>
</protein>
<feature type="compositionally biased region" description="Pro residues" evidence="1">
    <location>
        <begin position="1"/>
        <end position="11"/>
    </location>
</feature>
<feature type="compositionally biased region" description="Pro residues" evidence="1">
    <location>
        <begin position="773"/>
        <end position="794"/>
    </location>
</feature>
<organism evidence="2 3">
    <name type="scientific">Puccinia triticina</name>
    <dbReference type="NCBI Taxonomy" id="208348"/>
    <lineage>
        <taxon>Eukaryota</taxon>
        <taxon>Fungi</taxon>
        <taxon>Dikarya</taxon>
        <taxon>Basidiomycota</taxon>
        <taxon>Pucciniomycotina</taxon>
        <taxon>Pucciniomycetes</taxon>
        <taxon>Pucciniales</taxon>
        <taxon>Pucciniaceae</taxon>
        <taxon>Puccinia</taxon>
    </lineage>
</organism>
<feature type="region of interest" description="Disordered" evidence="1">
    <location>
        <begin position="385"/>
        <end position="411"/>
    </location>
</feature>
<accession>A0ABY7CWP3</accession>
<feature type="region of interest" description="Disordered" evidence="1">
    <location>
        <begin position="196"/>
        <end position="325"/>
    </location>
</feature>
<feature type="region of interest" description="Disordered" evidence="1">
    <location>
        <begin position="1"/>
        <end position="26"/>
    </location>
</feature>
<feature type="compositionally biased region" description="Low complexity" evidence="1">
    <location>
        <begin position="438"/>
        <end position="448"/>
    </location>
</feature>
<evidence type="ECO:0000313" key="3">
    <source>
        <dbReference type="Proteomes" id="UP001164743"/>
    </source>
</evidence>
<keyword evidence="3" id="KW-1185">Reference proteome</keyword>
<dbReference type="EMBL" id="CP110429">
    <property type="protein sequence ID" value="WAQ88412.1"/>
    <property type="molecule type" value="Genomic_DNA"/>
</dbReference>
<feature type="compositionally biased region" description="Basic residues" evidence="1">
    <location>
        <begin position="217"/>
        <end position="226"/>
    </location>
</feature>
<feature type="region of interest" description="Disordered" evidence="1">
    <location>
        <begin position="771"/>
        <end position="816"/>
    </location>
</feature>
<feature type="compositionally biased region" description="Polar residues" evidence="1">
    <location>
        <begin position="82"/>
        <end position="99"/>
    </location>
</feature>
<sequence length="842" mass="88068">MSRSRPCPPSSAQPASDEHAFPAKPAKRTLAVTSPGWDPVGDDDALYIQSDDTHRRASARAACIDQALLHARKRKRTAAAIDSSQPPSRPSTASQQSRSALKHDAEGCSNCRTKQSTCWYKKRNPDEKLCNRAPTASIAKLHSNLARNPRPSRSPSQLTLAAEREARIVKKSLAKAHAKSDALRLRKEPPKFAYISEEDDELYDNPRLSPPLPPPRPTKHSARRASRSISQKIDPTSVGRLSTRGDTFPPVAASSSRHPTAEAALYPGGPILGSFSNHHLSSDPPPAEQQELYVSPPRTPPPSAHQLHPSAAKSHAPQAARDSPGQLCNILSPSFLNGSPNSLLRRLNAHKHLIDTEASCLADFPPPGMPDKVFSPSRFLGASAKPLPPVAEPVKRADPSPPSAGPAGSVGLLDAHLNSASSSAPSFIFSPSRAAAAKKAPHRGLPAVPRRPAPAEFPFPGPSKTRRPKKPPPADTDGAPLDLALLEPLSPPAFGASSRTRRPVQPGGATSGGCRTTGTQTMARTIWSRRLEEGAGGMSSSEWAMEQLLGPALGGPSSEAACSEGGMEHDGPGDDRGLSAAVVRGLHAGLGGAREPGRSDALATSSPPVLPPPSDCSEGITPLSADPASDEPDEALRVPPRTSTVGLSLRPVRRDAERAHHATRASLADITPSFNRPSPAQHPTPKPVLAPEIIAALSQAISAGISADEIADVLRALDDPGPAPGPRQHAHPPSPPAIPAPAALHHQQGEQPLGSLDPALAFLTAPDFFAPTSAPPPTAGPFAAPPPYLPPPFPAASTTTSAGPPPDQQPGLPLDCPLSVQDFERFFGFSPAHILDGAGPPA</sequence>
<dbReference type="RefSeq" id="XP_053023967.1">
    <property type="nucleotide sequence ID" value="XM_053172758.1"/>
</dbReference>
<proteinExistence type="predicted"/>